<sequence length="74" mass="8383">AGHIEPILSTIAAGLCFKAVDEHGAMFPADEEFHKTLQQRGAKHILESVCGLKEPRDADSIEAILRYYRRFREQ</sequence>
<organism evidence="1">
    <name type="scientific">marine sediment metagenome</name>
    <dbReference type="NCBI Taxonomy" id="412755"/>
    <lineage>
        <taxon>unclassified sequences</taxon>
        <taxon>metagenomes</taxon>
        <taxon>ecological metagenomes</taxon>
    </lineage>
</organism>
<proteinExistence type="predicted"/>
<evidence type="ECO:0008006" key="2">
    <source>
        <dbReference type="Google" id="ProtNLM"/>
    </source>
</evidence>
<accession>A0A0F9A7P1</accession>
<dbReference type="EMBL" id="LAZR01056255">
    <property type="protein sequence ID" value="KKK74574.1"/>
    <property type="molecule type" value="Genomic_DNA"/>
</dbReference>
<evidence type="ECO:0000313" key="1">
    <source>
        <dbReference type="EMBL" id="KKK74574.1"/>
    </source>
</evidence>
<feature type="non-terminal residue" evidence="1">
    <location>
        <position position="1"/>
    </location>
</feature>
<gene>
    <name evidence="1" type="ORF">LCGC14_2882420</name>
</gene>
<name>A0A0F9A7P1_9ZZZZ</name>
<comment type="caution">
    <text evidence="1">The sequence shown here is derived from an EMBL/GenBank/DDBJ whole genome shotgun (WGS) entry which is preliminary data.</text>
</comment>
<dbReference type="AlphaFoldDB" id="A0A0F9A7P1"/>
<reference evidence="1" key="1">
    <citation type="journal article" date="2015" name="Nature">
        <title>Complex archaea that bridge the gap between prokaryotes and eukaryotes.</title>
        <authorList>
            <person name="Spang A."/>
            <person name="Saw J.H."/>
            <person name="Jorgensen S.L."/>
            <person name="Zaremba-Niedzwiedzka K."/>
            <person name="Martijn J."/>
            <person name="Lind A.E."/>
            <person name="van Eijk R."/>
            <person name="Schleper C."/>
            <person name="Guy L."/>
            <person name="Ettema T.J."/>
        </authorList>
    </citation>
    <scope>NUCLEOTIDE SEQUENCE</scope>
</reference>
<protein>
    <recommendedName>
        <fullName evidence="2">Mannitol-1-phosphate 5-dehydrogenase</fullName>
    </recommendedName>
</protein>